<protein>
    <submittedName>
        <fullName evidence="1">Uncharacterized protein</fullName>
    </submittedName>
</protein>
<evidence type="ECO:0000313" key="2">
    <source>
        <dbReference type="Proteomes" id="UP000199668"/>
    </source>
</evidence>
<dbReference type="STRING" id="266892.SAMN04488054_104210"/>
<proteinExistence type="predicted"/>
<name>A0A1I4KAK2_9BACI</name>
<reference evidence="1 2" key="1">
    <citation type="submission" date="2016-10" db="EMBL/GenBank/DDBJ databases">
        <authorList>
            <person name="de Groot N.N."/>
        </authorList>
    </citation>
    <scope>NUCLEOTIDE SEQUENCE [LARGE SCALE GENOMIC DNA]</scope>
    <source>
        <strain evidence="1 2">CGMCC 1.6134</strain>
    </source>
</reference>
<gene>
    <name evidence="1" type="ORF">SAMN04488054_104210</name>
</gene>
<keyword evidence="2" id="KW-1185">Reference proteome</keyword>
<accession>A0A1I4KAK2</accession>
<sequence>MWKKHVTRWLHILMCPDHPEIFLLHSAVKTGMLVIVTASQPLLGQNVPPAYDWGIGGYYKNRRCRIWH</sequence>
<dbReference type="AlphaFoldDB" id="A0A1I4KAK2"/>
<dbReference type="EMBL" id="FOTY01000004">
    <property type="protein sequence ID" value="SFL75710.1"/>
    <property type="molecule type" value="Genomic_DNA"/>
</dbReference>
<organism evidence="1 2">
    <name type="scientific">Salibacterium qingdaonense</name>
    <dbReference type="NCBI Taxonomy" id="266892"/>
    <lineage>
        <taxon>Bacteria</taxon>
        <taxon>Bacillati</taxon>
        <taxon>Bacillota</taxon>
        <taxon>Bacilli</taxon>
        <taxon>Bacillales</taxon>
        <taxon>Bacillaceae</taxon>
    </lineage>
</organism>
<dbReference type="Proteomes" id="UP000199668">
    <property type="component" value="Unassembled WGS sequence"/>
</dbReference>
<evidence type="ECO:0000313" key="1">
    <source>
        <dbReference type="EMBL" id="SFL75710.1"/>
    </source>
</evidence>